<proteinExistence type="predicted"/>
<dbReference type="Proteomes" id="UP000324104">
    <property type="component" value="Unassembled WGS sequence"/>
</dbReference>
<protein>
    <recommendedName>
        <fullName evidence="2">DUF7847 domain-containing protein</fullName>
    </recommendedName>
</protein>
<accession>A0A5D5AP31</accession>
<keyword evidence="1" id="KW-1133">Transmembrane helix</keyword>
<name>A0A5D5AP31_9EURY</name>
<organism evidence="3 4">
    <name type="scientific">Natrialba swarupiae</name>
    <dbReference type="NCBI Taxonomy" id="2448032"/>
    <lineage>
        <taxon>Archaea</taxon>
        <taxon>Methanobacteriati</taxon>
        <taxon>Methanobacteriota</taxon>
        <taxon>Stenosarchaea group</taxon>
        <taxon>Halobacteria</taxon>
        <taxon>Halobacteriales</taxon>
        <taxon>Natrialbaceae</taxon>
        <taxon>Natrialba</taxon>
    </lineage>
</organism>
<feature type="transmembrane region" description="Helical" evidence="1">
    <location>
        <begin position="235"/>
        <end position="259"/>
    </location>
</feature>
<dbReference type="Pfam" id="PF25231">
    <property type="entry name" value="DUF7847"/>
    <property type="match status" value="1"/>
</dbReference>
<evidence type="ECO:0000313" key="3">
    <source>
        <dbReference type="EMBL" id="TYT62804.1"/>
    </source>
</evidence>
<feature type="transmembrane region" description="Helical" evidence="1">
    <location>
        <begin position="92"/>
        <end position="125"/>
    </location>
</feature>
<comment type="caution">
    <text evidence="3">The sequence shown here is derived from an EMBL/GenBank/DDBJ whole genome shotgun (WGS) entry which is preliminary data.</text>
</comment>
<feature type="transmembrane region" description="Helical" evidence="1">
    <location>
        <begin position="20"/>
        <end position="40"/>
    </location>
</feature>
<gene>
    <name evidence="3" type="ORF">FYC77_07160</name>
</gene>
<dbReference type="RefSeq" id="WP_149080819.1">
    <property type="nucleotide sequence ID" value="NZ_VTAW01000006.1"/>
</dbReference>
<feature type="transmembrane region" description="Helical" evidence="1">
    <location>
        <begin position="46"/>
        <end position="71"/>
    </location>
</feature>
<evidence type="ECO:0000259" key="2">
    <source>
        <dbReference type="Pfam" id="PF25231"/>
    </source>
</evidence>
<reference evidence="3 4" key="1">
    <citation type="submission" date="2019-08" db="EMBL/GenBank/DDBJ databases">
        <title>Archaea genome.</title>
        <authorList>
            <person name="Kajale S."/>
            <person name="Shouche Y."/>
            <person name="Deshpande N."/>
            <person name="Sharma A."/>
        </authorList>
    </citation>
    <scope>NUCLEOTIDE SEQUENCE [LARGE SCALE GENOMIC DNA]</scope>
    <source>
        <strain evidence="3 4">ESP3B_9</strain>
    </source>
</reference>
<keyword evidence="1" id="KW-0472">Membrane</keyword>
<feature type="transmembrane region" description="Helical" evidence="1">
    <location>
        <begin position="191"/>
        <end position="210"/>
    </location>
</feature>
<evidence type="ECO:0000313" key="4">
    <source>
        <dbReference type="Proteomes" id="UP000324104"/>
    </source>
</evidence>
<feature type="domain" description="DUF7847" evidence="2">
    <location>
        <begin position="1"/>
        <end position="266"/>
    </location>
</feature>
<evidence type="ECO:0000256" key="1">
    <source>
        <dbReference type="SAM" id="Phobius"/>
    </source>
</evidence>
<feature type="transmembrane region" description="Helical" evidence="1">
    <location>
        <begin position="137"/>
        <end position="170"/>
    </location>
</feature>
<keyword evidence="1" id="KW-0812">Transmembrane</keyword>
<dbReference type="InterPro" id="IPR057169">
    <property type="entry name" value="DUF7847"/>
</dbReference>
<dbReference type="EMBL" id="VTAW01000006">
    <property type="protein sequence ID" value="TYT62804.1"/>
    <property type="molecule type" value="Genomic_DNA"/>
</dbReference>
<dbReference type="AlphaFoldDB" id="A0A5D5AP31"/>
<sequence length="288" mass="30421">MAVLAAFKDGWTALRANPALLVAGAFIALGGQLSVLWGIVDSSVAPLVWLGWLLVFPFVVGGFIGMALEAIRESETSLERFVRSGRTHYVRLLLATILYGAVVFGFVVVAMLLSMAGSVVTFVLAMVASTAVPPEVVMVATFVVIIAGVLLAVVAVLALLVAVQFYTAAIVVEDKGVVPSFRRSIGVVRRNLPSVIGFSILWAIALDVFLTPELTLVSALSEYGLTELLAMEPEIGQGVSIALSVVVATVGAAYFYTVYTAYYVRLLPKPADSDDADQPPDADPSPAD</sequence>
<keyword evidence="4" id="KW-1185">Reference proteome</keyword>